<gene>
    <name evidence="7" type="ORF">RI108_15720</name>
</gene>
<dbReference type="InterPro" id="IPR050553">
    <property type="entry name" value="Thioredoxin_ResA/DsbE_sf"/>
</dbReference>
<reference evidence="7" key="1">
    <citation type="submission" date="2023-09" db="EMBL/GenBank/DDBJ databases">
        <title>First report of Pseudomonas coleopterorum DJ13 causing leaf spot on Rhododendron pulchrum Sweet in China.</title>
        <authorList>
            <person name="Zhang Y."/>
        </authorList>
    </citation>
    <scope>NUCLEOTIDE SEQUENCE</scope>
    <source>
        <strain evidence="7">DJ13</strain>
    </source>
</reference>
<dbReference type="AlphaFoldDB" id="A0AAJ6LX76"/>
<feature type="signal peptide" evidence="5">
    <location>
        <begin position="1"/>
        <end position="30"/>
    </location>
</feature>
<dbReference type="PROSITE" id="PS00194">
    <property type="entry name" value="THIOREDOXIN_1"/>
    <property type="match status" value="1"/>
</dbReference>
<feature type="chain" id="PRO_5042562915" evidence="5">
    <location>
        <begin position="31"/>
        <end position="161"/>
    </location>
</feature>
<dbReference type="PANTHER" id="PTHR42852">
    <property type="entry name" value="THIOL:DISULFIDE INTERCHANGE PROTEIN DSBE"/>
    <property type="match status" value="1"/>
</dbReference>
<keyword evidence="5" id="KW-0732">Signal</keyword>
<dbReference type="RefSeq" id="WP_090356955.1">
    <property type="nucleotide sequence ID" value="NZ_CP134081.1"/>
</dbReference>
<evidence type="ECO:0000313" key="8">
    <source>
        <dbReference type="Proteomes" id="UP001258207"/>
    </source>
</evidence>
<protein>
    <submittedName>
        <fullName evidence="7">TlpA disulfide reductase family protein</fullName>
    </submittedName>
</protein>
<dbReference type="GO" id="GO:0016209">
    <property type="term" value="F:antioxidant activity"/>
    <property type="evidence" value="ECO:0007669"/>
    <property type="project" value="InterPro"/>
</dbReference>
<feature type="domain" description="Thioredoxin" evidence="6">
    <location>
        <begin position="11"/>
        <end position="158"/>
    </location>
</feature>
<dbReference type="InterPro" id="IPR036249">
    <property type="entry name" value="Thioredoxin-like_sf"/>
</dbReference>
<evidence type="ECO:0000256" key="1">
    <source>
        <dbReference type="ARBA" id="ARBA00004196"/>
    </source>
</evidence>
<dbReference type="Pfam" id="PF00578">
    <property type="entry name" value="AhpC-TSA"/>
    <property type="match status" value="1"/>
</dbReference>
<name>A0AAJ6LX76_9PSED</name>
<evidence type="ECO:0000256" key="2">
    <source>
        <dbReference type="ARBA" id="ARBA00022748"/>
    </source>
</evidence>
<proteinExistence type="predicted"/>
<accession>A0AAJ6LX76</accession>
<organism evidence="7 8">
    <name type="scientific">Pseudomonas coleopterorum</name>
    <dbReference type="NCBI Taxonomy" id="1605838"/>
    <lineage>
        <taxon>Bacteria</taxon>
        <taxon>Pseudomonadati</taxon>
        <taxon>Pseudomonadota</taxon>
        <taxon>Gammaproteobacteria</taxon>
        <taxon>Pseudomonadales</taxon>
        <taxon>Pseudomonadaceae</taxon>
        <taxon>Pseudomonas</taxon>
    </lineage>
</organism>
<keyword evidence="2" id="KW-0201">Cytochrome c-type biogenesis</keyword>
<dbReference type="CDD" id="cd02966">
    <property type="entry name" value="TlpA_like_family"/>
    <property type="match status" value="1"/>
</dbReference>
<comment type="subcellular location">
    <subcellularLocation>
        <location evidence="1">Cell envelope</location>
    </subcellularLocation>
</comment>
<sequence>MKWRIKARFAPLAGLLLAAALLGGCGGDYGPDQHGNPVSAQTLDKHWLVVNYWAVWCGPCRREIPELNALSQSLQGQGVRVLGVNFDNLQGEELSAAAQTLGIDFPVLAQDPAPRFALPRSQGLPVTYIIDDQGKLREQLMGEQTAAGIKARLAALQGSGN</sequence>
<dbReference type="GO" id="GO:0030313">
    <property type="term" value="C:cell envelope"/>
    <property type="evidence" value="ECO:0007669"/>
    <property type="project" value="UniProtKB-SubCell"/>
</dbReference>
<dbReference type="PROSITE" id="PS51257">
    <property type="entry name" value="PROKAR_LIPOPROTEIN"/>
    <property type="match status" value="1"/>
</dbReference>
<evidence type="ECO:0000256" key="5">
    <source>
        <dbReference type="SAM" id="SignalP"/>
    </source>
</evidence>
<evidence type="ECO:0000259" key="6">
    <source>
        <dbReference type="PROSITE" id="PS51352"/>
    </source>
</evidence>
<keyword evidence="4" id="KW-0676">Redox-active center</keyword>
<dbReference type="SUPFAM" id="SSF52833">
    <property type="entry name" value="Thioredoxin-like"/>
    <property type="match status" value="1"/>
</dbReference>
<dbReference type="InterPro" id="IPR013766">
    <property type="entry name" value="Thioredoxin_domain"/>
</dbReference>
<dbReference type="Gene3D" id="3.40.30.10">
    <property type="entry name" value="Glutaredoxin"/>
    <property type="match status" value="1"/>
</dbReference>
<evidence type="ECO:0000256" key="3">
    <source>
        <dbReference type="ARBA" id="ARBA00023157"/>
    </source>
</evidence>
<dbReference type="InterPro" id="IPR017937">
    <property type="entry name" value="Thioredoxin_CS"/>
</dbReference>
<dbReference type="InterPro" id="IPR000866">
    <property type="entry name" value="AhpC/TSA"/>
</dbReference>
<dbReference type="PANTHER" id="PTHR42852:SF6">
    <property type="entry name" value="THIOL:DISULFIDE INTERCHANGE PROTEIN DSBE"/>
    <property type="match status" value="1"/>
</dbReference>
<keyword evidence="3" id="KW-1015">Disulfide bond</keyword>
<dbReference type="GO" id="GO:0017004">
    <property type="term" value="P:cytochrome complex assembly"/>
    <property type="evidence" value="ECO:0007669"/>
    <property type="project" value="UniProtKB-KW"/>
</dbReference>
<dbReference type="PROSITE" id="PS51352">
    <property type="entry name" value="THIOREDOXIN_2"/>
    <property type="match status" value="1"/>
</dbReference>
<evidence type="ECO:0000313" key="7">
    <source>
        <dbReference type="EMBL" id="WNC08734.1"/>
    </source>
</evidence>
<dbReference type="EMBL" id="CP134081">
    <property type="protein sequence ID" value="WNC08734.1"/>
    <property type="molecule type" value="Genomic_DNA"/>
</dbReference>
<dbReference type="Proteomes" id="UP001258207">
    <property type="component" value="Chromosome"/>
</dbReference>
<dbReference type="GO" id="GO:0015036">
    <property type="term" value="F:disulfide oxidoreductase activity"/>
    <property type="evidence" value="ECO:0007669"/>
    <property type="project" value="UniProtKB-ARBA"/>
</dbReference>
<evidence type="ECO:0000256" key="4">
    <source>
        <dbReference type="ARBA" id="ARBA00023284"/>
    </source>
</evidence>